<sequence>MPPPALENKNEHSLRHSGFQITRLQRGCFKE</sequence>
<dbReference type="AlphaFoldDB" id="A0A5E4QWX1"/>
<evidence type="ECO:0000313" key="2">
    <source>
        <dbReference type="Proteomes" id="UP000324832"/>
    </source>
</evidence>
<organism evidence="1 2">
    <name type="scientific">Leptidea sinapis</name>
    <dbReference type="NCBI Taxonomy" id="189913"/>
    <lineage>
        <taxon>Eukaryota</taxon>
        <taxon>Metazoa</taxon>
        <taxon>Ecdysozoa</taxon>
        <taxon>Arthropoda</taxon>
        <taxon>Hexapoda</taxon>
        <taxon>Insecta</taxon>
        <taxon>Pterygota</taxon>
        <taxon>Neoptera</taxon>
        <taxon>Endopterygota</taxon>
        <taxon>Lepidoptera</taxon>
        <taxon>Glossata</taxon>
        <taxon>Ditrysia</taxon>
        <taxon>Papilionoidea</taxon>
        <taxon>Pieridae</taxon>
        <taxon>Dismorphiinae</taxon>
        <taxon>Leptidea</taxon>
    </lineage>
</organism>
<reference evidence="1 2" key="1">
    <citation type="submission" date="2017-07" db="EMBL/GenBank/DDBJ databases">
        <authorList>
            <person name="Talla V."/>
            <person name="Backstrom N."/>
        </authorList>
    </citation>
    <scope>NUCLEOTIDE SEQUENCE [LARGE SCALE GENOMIC DNA]</scope>
</reference>
<accession>A0A5E4QWX1</accession>
<protein>
    <submittedName>
        <fullName evidence="1">Uncharacterized protein</fullName>
    </submittedName>
</protein>
<evidence type="ECO:0000313" key="1">
    <source>
        <dbReference type="EMBL" id="VVD01639.1"/>
    </source>
</evidence>
<dbReference type="Proteomes" id="UP000324832">
    <property type="component" value="Unassembled WGS sequence"/>
</dbReference>
<proteinExistence type="predicted"/>
<name>A0A5E4QWX1_9NEOP</name>
<gene>
    <name evidence="1" type="ORF">LSINAPIS_LOCUS12011</name>
</gene>
<keyword evidence="2" id="KW-1185">Reference proteome</keyword>
<dbReference type="EMBL" id="FZQP02005477">
    <property type="protein sequence ID" value="VVD01639.1"/>
    <property type="molecule type" value="Genomic_DNA"/>
</dbReference>